<organism evidence="2 3">
    <name type="scientific">Zhengella mangrovi</name>
    <dbReference type="NCBI Taxonomy" id="1982044"/>
    <lineage>
        <taxon>Bacteria</taxon>
        <taxon>Pseudomonadati</taxon>
        <taxon>Pseudomonadota</taxon>
        <taxon>Alphaproteobacteria</taxon>
        <taxon>Hyphomicrobiales</taxon>
        <taxon>Notoacmeibacteraceae</taxon>
        <taxon>Zhengella</taxon>
    </lineage>
</organism>
<dbReference type="PANTHER" id="PTHR48207:SF3">
    <property type="entry name" value="SUCCINATE--HYDROXYMETHYLGLUTARATE COA-TRANSFERASE"/>
    <property type="match status" value="1"/>
</dbReference>
<protein>
    <recommendedName>
        <fullName evidence="4">CoA transferase</fullName>
    </recommendedName>
</protein>
<gene>
    <name evidence="2" type="ORF">CSC94_22455</name>
</gene>
<evidence type="ECO:0000313" key="2">
    <source>
        <dbReference type="EMBL" id="PHP64837.1"/>
    </source>
</evidence>
<dbReference type="GO" id="GO:0008410">
    <property type="term" value="F:CoA-transferase activity"/>
    <property type="evidence" value="ECO:0007669"/>
    <property type="project" value="TreeGrafter"/>
</dbReference>
<dbReference type="InterPro" id="IPR044855">
    <property type="entry name" value="CoA-Trfase_III_dom3_sf"/>
</dbReference>
<dbReference type="PANTHER" id="PTHR48207">
    <property type="entry name" value="SUCCINATE--HYDROXYMETHYLGLUTARATE COA-TRANSFERASE"/>
    <property type="match status" value="1"/>
</dbReference>
<sequence length="366" mass="39769">MGILSGVKVVEFTHMVAGPACGMILGDFGARVIKVEPPQGDITRRIGPRVNGTGALYASTNRNKEIVTLDLNDATEADDAVELAMSADVVVTNLDVALLKRAHLDATTLRERNPALIVVTITGFGPGGPAGTDGLAQAAMGMMEATGPVEGPGYRTGPSIVDVSTGTWAALGVLAALENRRQTGMGDEIRSSLADACLYLQYPHVTMHDASPATVRRNGNHSVVSCTPMFQASDGRFMATILHDRHWQIFCTAIGAPELFEDAMFDSNEKRCELQNELEARVDPMTRKRTRTEWVERLRAERLPCAPERSYAEVESDRTLYEREMLYRLPENGGSLQVAMPLEFSTLKISAPRPPAHPSRPLRAGQ</sequence>
<dbReference type="InterPro" id="IPR023606">
    <property type="entry name" value="CoA-Trfase_III_dom_1_sf"/>
</dbReference>
<evidence type="ECO:0000256" key="1">
    <source>
        <dbReference type="ARBA" id="ARBA00022679"/>
    </source>
</evidence>
<dbReference type="RefSeq" id="WP_099308621.1">
    <property type="nucleotide sequence ID" value="NZ_PDVP01000022.1"/>
</dbReference>
<dbReference type="OrthoDB" id="9806585at2"/>
<dbReference type="InterPro" id="IPR050483">
    <property type="entry name" value="CoA-transferase_III_domain"/>
</dbReference>
<comment type="caution">
    <text evidence="2">The sequence shown here is derived from an EMBL/GenBank/DDBJ whole genome shotgun (WGS) entry which is preliminary data.</text>
</comment>
<dbReference type="SUPFAM" id="SSF89796">
    <property type="entry name" value="CoA-transferase family III (CaiB/BaiF)"/>
    <property type="match status" value="1"/>
</dbReference>
<dbReference type="Pfam" id="PF02515">
    <property type="entry name" value="CoA_transf_3"/>
    <property type="match status" value="1"/>
</dbReference>
<proteinExistence type="predicted"/>
<reference evidence="2 3" key="1">
    <citation type="submission" date="2017-10" db="EMBL/GenBank/DDBJ databases">
        <title>Sedimentibacterium mangrovi gen. nov., sp. nov., a novel member of family Phyllobacteriacea isolated from mangrove sediment.</title>
        <authorList>
            <person name="Liao H."/>
            <person name="Tian Y."/>
        </authorList>
    </citation>
    <scope>NUCLEOTIDE SEQUENCE [LARGE SCALE GENOMIC DNA]</scope>
    <source>
        <strain evidence="2 3">X9-2-2</strain>
    </source>
</reference>
<dbReference type="Gene3D" id="3.30.1540.10">
    <property type="entry name" value="formyl-coa transferase, domain 3"/>
    <property type="match status" value="1"/>
</dbReference>
<dbReference type="AlphaFoldDB" id="A0A2G1QH17"/>
<dbReference type="EMBL" id="PDVP01000022">
    <property type="protein sequence ID" value="PHP64837.1"/>
    <property type="molecule type" value="Genomic_DNA"/>
</dbReference>
<name>A0A2G1QH17_9HYPH</name>
<evidence type="ECO:0008006" key="4">
    <source>
        <dbReference type="Google" id="ProtNLM"/>
    </source>
</evidence>
<evidence type="ECO:0000313" key="3">
    <source>
        <dbReference type="Proteomes" id="UP000221168"/>
    </source>
</evidence>
<dbReference type="InterPro" id="IPR003673">
    <property type="entry name" value="CoA-Trfase_fam_III"/>
</dbReference>
<dbReference type="Proteomes" id="UP000221168">
    <property type="component" value="Unassembled WGS sequence"/>
</dbReference>
<accession>A0A2G1QH17</accession>
<dbReference type="Gene3D" id="3.40.50.10540">
    <property type="entry name" value="Crotonobetainyl-coa:carnitine coa-transferase, domain 1"/>
    <property type="match status" value="1"/>
</dbReference>
<keyword evidence="1" id="KW-0808">Transferase</keyword>
<keyword evidence="3" id="KW-1185">Reference proteome</keyword>